<feature type="region of interest" description="Disordered" evidence="1">
    <location>
        <begin position="1"/>
        <end position="45"/>
    </location>
</feature>
<accession>A0A9W8V624</accession>
<gene>
    <name evidence="2" type="ORF">NW755_003087</name>
</gene>
<comment type="caution">
    <text evidence="2">The sequence shown here is derived from an EMBL/GenBank/DDBJ whole genome shotgun (WGS) entry which is preliminary data.</text>
</comment>
<dbReference type="AlphaFoldDB" id="A0A9W8V624"/>
<evidence type="ECO:0000313" key="2">
    <source>
        <dbReference type="EMBL" id="KAJ4194330.1"/>
    </source>
</evidence>
<evidence type="ECO:0000313" key="3">
    <source>
        <dbReference type="Proteomes" id="UP001152087"/>
    </source>
</evidence>
<feature type="compositionally biased region" description="Polar residues" evidence="1">
    <location>
        <begin position="1"/>
        <end position="10"/>
    </location>
</feature>
<proteinExistence type="predicted"/>
<keyword evidence="3" id="KW-1185">Reference proteome</keyword>
<dbReference type="Proteomes" id="UP001152087">
    <property type="component" value="Unassembled WGS sequence"/>
</dbReference>
<evidence type="ECO:0000256" key="1">
    <source>
        <dbReference type="SAM" id="MobiDB-lite"/>
    </source>
</evidence>
<feature type="compositionally biased region" description="Gly residues" evidence="1">
    <location>
        <begin position="17"/>
        <end position="31"/>
    </location>
</feature>
<reference evidence="2" key="1">
    <citation type="submission" date="2022-09" db="EMBL/GenBank/DDBJ databases">
        <title>Fusarium specimens isolated from Avocado Roots.</title>
        <authorList>
            <person name="Stajich J."/>
            <person name="Roper C."/>
            <person name="Heimlech-Rivalta G."/>
        </authorList>
    </citation>
    <scope>NUCLEOTIDE SEQUENCE</scope>
    <source>
        <strain evidence="2">A02</strain>
    </source>
</reference>
<protein>
    <submittedName>
        <fullName evidence="2">Uncharacterized protein</fullName>
    </submittedName>
</protein>
<organism evidence="2 3">
    <name type="scientific">Fusarium falciforme</name>
    <dbReference type="NCBI Taxonomy" id="195108"/>
    <lineage>
        <taxon>Eukaryota</taxon>
        <taxon>Fungi</taxon>
        <taxon>Dikarya</taxon>
        <taxon>Ascomycota</taxon>
        <taxon>Pezizomycotina</taxon>
        <taxon>Sordariomycetes</taxon>
        <taxon>Hypocreomycetidae</taxon>
        <taxon>Hypocreales</taxon>
        <taxon>Nectriaceae</taxon>
        <taxon>Fusarium</taxon>
        <taxon>Fusarium solani species complex</taxon>
    </lineage>
</organism>
<dbReference type="EMBL" id="JAOQAV010000005">
    <property type="protein sequence ID" value="KAJ4194330.1"/>
    <property type="molecule type" value="Genomic_DNA"/>
</dbReference>
<sequence>METSSSSVTVTKMAAGQGRGSQGGGGDGGGVHCPAQTRKELKEKSHRSAVKFWWAVVPLKLVKASGRDHSVRSFLGLDAEEWGVLAVSACSFVLSASGIL</sequence>
<name>A0A9W8V624_9HYPO</name>